<organism evidence="3 4">
    <name type="scientific">Schizosaccharomyces osmophilus</name>
    <dbReference type="NCBI Taxonomy" id="2545709"/>
    <lineage>
        <taxon>Eukaryota</taxon>
        <taxon>Fungi</taxon>
        <taxon>Dikarya</taxon>
        <taxon>Ascomycota</taxon>
        <taxon>Taphrinomycotina</taxon>
        <taxon>Schizosaccharomycetes</taxon>
        <taxon>Schizosaccharomycetales</taxon>
        <taxon>Schizosaccharomycetaceae</taxon>
        <taxon>Schizosaccharomyces</taxon>
    </lineage>
</organism>
<protein>
    <submittedName>
        <fullName evidence="3">Uncharacterized protein</fullName>
    </submittedName>
</protein>
<feature type="transmembrane region" description="Helical" evidence="2">
    <location>
        <begin position="77"/>
        <end position="101"/>
    </location>
</feature>
<evidence type="ECO:0000313" key="4">
    <source>
        <dbReference type="Proteomes" id="UP001212411"/>
    </source>
</evidence>
<gene>
    <name evidence="3" type="ORF">SOMG_04982</name>
</gene>
<keyword evidence="2" id="KW-0472">Membrane</keyword>
<feature type="compositionally biased region" description="Low complexity" evidence="1">
    <location>
        <begin position="52"/>
        <end position="72"/>
    </location>
</feature>
<feature type="compositionally biased region" description="Basic and acidic residues" evidence="1">
    <location>
        <begin position="41"/>
        <end position="51"/>
    </location>
</feature>
<feature type="region of interest" description="Disordered" evidence="1">
    <location>
        <begin position="26"/>
        <end position="72"/>
    </location>
</feature>
<dbReference type="KEGG" id="som:SOMG_04982"/>
<reference evidence="3 4" key="1">
    <citation type="journal article" date="2023" name="G3 (Bethesda)">
        <title>A high-quality reference genome for the fission yeast Schizosaccharomyces osmophilus.</title>
        <authorList>
            <person name="Jia G.S."/>
            <person name="Zhang W.C."/>
            <person name="Liang Y."/>
            <person name="Liu X.H."/>
            <person name="Rhind N."/>
            <person name="Pidoux A."/>
            <person name="Brysch-Herzberg M."/>
            <person name="Du L.L."/>
        </authorList>
    </citation>
    <scope>NUCLEOTIDE SEQUENCE [LARGE SCALE GENOMIC DNA]</scope>
    <source>
        <strain evidence="3 4">CBS 15793</strain>
    </source>
</reference>
<dbReference type="RefSeq" id="XP_056039444.1">
    <property type="nucleotide sequence ID" value="XM_056183757.1"/>
</dbReference>
<feature type="transmembrane region" description="Helical" evidence="2">
    <location>
        <begin position="122"/>
        <end position="145"/>
    </location>
</feature>
<name>A0AAE9WI80_9SCHI</name>
<accession>A0AAE9WI80</accession>
<dbReference type="GeneID" id="80878446"/>
<dbReference type="EMBL" id="CP115613">
    <property type="protein sequence ID" value="WBW75201.1"/>
    <property type="molecule type" value="Genomic_DNA"/>
</dbReference>
<evidence type="ECO:0000313" key="3">
    <source>
        <dbReference type="EMBL" id="WBW75201.1"/>
    </source>
</evidence>
<dbReference type="AlphaFoldDB" id="A0AAE9WI80"/>
<keyword evidence="4" id="KW-1185">Reference proteome</keyword>
<sequence>MYASRSSLRSSIDNLDWIDLADAMESTFGSPVPSPNTEAPPQEKYKERSERQSSFSSTSGHEIQPPTTNSNSTSKSILAWIHFFVTGGIFTLMIVSFADIYHMFRFKEKLFIRYMTSGRLEFFSCGIVLLGLYIAILWGLLVSYVEILEAEELSRNRLLYKTHRYFLQTYCGLRPYMTLAR</sequence>
<keyword evidence="2" id="KW-1133">Transmembrane helix</keyword>
<dbReference type="Proteomes" id="UP001212411">
    <property type="component" value="Chromosome 3"/>
</dbReference>
<evidence type="ECO:0000256" key="2">
    <source>
        <dbReference type="SAM" id="Phobius"/>
    </source>
</evidence>
<proteinExistence type="predicted"/>
<evidence type="ECO:0000256" key="1">
    <source>
        <dbReference type="SAM" id="MobiDB-lite"/>
    </source>
</evidence>
<keyword evidence="2" id="KW-0812">Transmembrane</keyword>